<sequence length="120" mass="14777">MNWEGFVKTERLEIQSKYESEIRFGPAYFKLKSIPEIKLLEFDIYGDWFYRHKSFLFLQQWNSTKTPNTNLICINLNSFEYKIVLDRIQSVFWLMEFKNEKLYFIDDYNKKKYLIDLSKL</sequence>
<evidence type="ECO:0000313" key="1">
    <source>
        <dbReference type="EMBL" id="MBA5628340.1"/>
    </source>
</evidence>
<gene>
    <name evidence="1" type="ORF">HU137_00980</name>
</gene>
<dbReference type="Proteomes" id="UP000552241">
    <property type="component" value="Unassembled WGS sequence"/>
</dbReference>
<dbReference type="AlphaFoldDB" id="A0A838ZKX0"/>
<protein>
    <submittedName>
        <fullName evidence="1">Uncharacterized protein</fullName>
    </submittedName>
</protein>
<organism evidence="1 2">
    <name type="scientific">Moheibacter lacus</name>
    <dbReference type="NCBI Taxonomy" id="2745851"/>
    <lineage>
        <taxon>Bacteria</taxon>
        <taxon>Pseudomonadati</taxon>
        <taxon>Bacteroidota</taxon>
        <taxon>Flavobacteriia</taxon>
        <taxon>Flavobacteriales</taxon>
        <taxon>Weeksellaceae</taxon>
        <taxon>Moheibacter</taxon>
    </lineage>
</organism>
<accession>A0A838ZKX0</accession>
<reference evidence="1 2" key="1">
    <citation type="submission" date="2020-07" db="EMBL/GenBank/DDBJ databases">
        <title>Moheibacter lacus sp. nov., a member of the family Flavobacteriaceae isolated from freshwater lake sediment.</title>
        <authorList>
            <person name="Liu Y."/>
        </authorList>
    </citation>
    <scope>NUCLEOTIDE SEQUENCE [LARGE SCALE GENOMIC DNA]</scope>
    <source>
        <strain evidence="1 2">BDHS18</strain>
    </source>
</reference>
<keyword evidence="2" id="KW-1185">Reference proteome</keyword>
<dbReference type="RefSeq" id="WP_182041944.1">
    <property type="nucleotide sequence ID" value="NZ_JACDZE010000001.1"/>
</dbReference>
<dbReference type="EMBL" id="JACDZE010000001">
    <property type="protein sequence ID" value="MBA5628340.1"/>
    <property type="molecule type" value="Genomic_DNA"/>
</dbReference>
<evidence type="ECO:0000313" key="2">
    <source>
        <dbReference type="Proteomes" id="UP000552241"/>
    </source>
</evidence>
<name>A0A838ZKX0_9FLAO</name>
<comment type="caution">
    <text evidence="1">The sequence shown here is derived from an EMBL/GenBank/DDBJ whole genome shotgun (WGS) entry which is preliminary data.</text>
</comment>
<proteinExistence type="predicted"/>